<protein>
    <recommendedName>
        <fullName evidence="2">diguanylate cyclase</fullName>
        <ecNumber evidence="2">2.7.7.65</ecNumber>
    </recommendedName>
</protein>
<dbReference type="AlphaFoldDB" id="A0A1I3VKM8"/>
<dbReference type="PANTHER" id="PTHR45138:SF9">
    <property type="entry name" value="DIGUANYLATE CYCLASE DGCM-RELATED"/>
    <property type="match status" value="1"/>
</dbReference>
<proteinExistence type="predicted"/>
<dbReference type="CDD" id="cd01949">
    <property type="entry name" value="GGDEF"/>
    <property type="match status" value="1"/>
</dbReference>
<dbReference type="EMBL" id="FOSC01000008">
    <property type="protein sequence ID" value="SFJ95609.1"/>
    <property type="molecule type" value="Genomic_DNA"/>
</dbReference>
<feature type="domain" description="GGDEF" evidence="4">
    <location>
        <begin position="191"/>
        <end position="324"/>
    </location>
</feature>
<dbReference type="InterPro" id="IPR043128">
    <property type="entry name" value="Rev_trsase/Diguanyl_cyclase"/>
</dbReference>
<dbReference type="Pfam" id="PF00990">
    <property type="entry name" value="GGDEF"/>
    <property type="match status" value="1"/>
</dbReference>
<evidence type="ECO:0000256" key="2">
    <source>
        <dbReference type="ARBA" id="ARBA00012528"/>
    </source>
</evidence>
<organism evidence="5 6">
    <name type="scientific">Marinobacter persicus</name>
    <dbReference type="NCBI Taxonomy" id="930118"/>
    <lineage>
        <taxon>Bacteria</taxon>
        <taxon>Pseudomonadati</taxon>
        <taxon>Pseudomonadota</taxon>
        <taxon>Gammaproteobacteria</taxon>
        <taxon>Pseudomonadales</taxon>
        <taxon>Marinobacteraceae</taxon>
        <taxon>Marinobacter</taxon>
    </lineage>
</organism>
<gene>
    <name evidence="5" type="ORF">SAMN05216429_10831</name>
</gene>
<comment type="catalytic activity">
    <reaction evidence="3">
        <text>2 GTP = 3',3'-c-di-GMP + 2 diphosphate</text>
        <dbReference type="Rhea" id="RHEA:24898"/>
        <dbReference type="ChEBI" id="CHEBI:33019"/>
        <dbReference type="ChEBI" id="CHEBI:37565"/>
        <dbReference type="ChEBI" id="CHEBI:58805"/>
        <dbReference type="EC" id="2.7.7.65"/>
    </reaction>
</comment>
<evidence type="ECO:0000313" key="5">
    <source>
        <dbReference type="EMBL" id="SFJ95609.1"/>
    </source>
</evidence>
<dbReference type="GO" id="GO:0052621">
    <property type="term" value="F:diguanylate cyclase activity"/>
    <property type="evidence" value="ECO:0007669"/>
    <property type="project" value="UniProtKB-EC"/>
</dbReference>
<dbReference type="InterPro" id="IPR029787">
    <property type="entry name" value="Nucleotide_cyclase"/>
</dbReference>
<evidence type="ECO:0000256" key="1">
    <source>
        <dbReference type="ARBA" id="ARBA00001946"/>
    </source>
</evidence>
<evidence type="ECO:0000313" key="6">
    <source>
        <dbReference type="Proteomes" id="UP000199445"/>
    </source>
</evidence>
<dbReference type="EC" id="2.7.7.65" evidence="2"/>
<keyword evidence="6" id="KW-1185">Reference proteome</keyword>
<dbReference type="InterPro" id="IPR000160">
    <property type="entry name" value="GGDEF_dom"/>
</dbReference>
<sequence length="330" mass="36027">MEKTGDLSFGELDVKRGRNGLLETLPLLMMEALSSIQQGEHLTAILPAVLREVEKYIPTARCKLYLADELLCAQSLSSASGWSSGEHSGIPRWLALGNGGDARAGDGFPLYSSVGKLSGTLQVYWKGPPDPAYAPVLPLVAKALAALVEHFCFCAQLTRNASHDDLTGLLNRSVFFEFLEAELNKAARMQTAFSVMMMDLDHFKSINDRYGHATGDQVLKQFAELLRSLLRKSDIIGRIGGEEFAVILPDTHRQAAAKLAGEILRRTAARAVIQGRDGSINFTVSIGISTYPEFANVNALMSEADRALYRAKKNGRNTVDVYQGRANHAD</sequence>
<reference evidence="5 6" key="1">
    <citation type="submission" date="2016-10" db="EMBL/GenBank/DDBJ databases">
        <authorList>
            <person name="de Groot N.N."/>
        </authorList>
    </citation>
    <scope>NUCLEOTIDE SEQUENCE [LARGE SCALE GENOMIC DNA]</scope>
    <source>
        <strain evidence="5 6">IBRC-M 10445</strain>
    </source>
</reference>
<dbReference type="InterPro" id="IPR050469">
    <property type="entry name" value="Diguanylate_Cyclase"/>
</dbReference>
<comment type="cofactor">
    <cofactor evidence="1">
        <name>Mg(2+)</name>
        <dbReference type="ChEBI" id="CHEBI:18420"/>
    </cofactor>
</comment>
<dbReference type="SMART" id="SM00267">
    <property type="entry name" value="GGDEF"/>
    <property type="match status" value="1"/>
</dbReference>
<dbReference type="PROSITE" id="PS50887">
    <property type="entry name" value="GGDEF"/>
    <property type="match status" value="1"/>
</dbReference>
<evidence type="ECO:0000259" key="4">
    <source>
        <dbReference type="PROSITE" id="PS50887"/>
    </source>
</evidence>
<dbReference type="FunFam" id="3.30.70.270:FF:000001">
    <property type="entry name" value="Diguanylate cyclase domain protein"/>
    <property type="match status" value="1"/>
</dbReference>
<dbReference type="PANTHER" id="PTHR45138">
    <property type="entry name" value="REGULATORY COMPONENTS OF SENSORY TRANSDUCTION SYSTEM"/>
    <property type="match status" value="1"/>
</dbReference>
<dbReference type="RefSeq" id="WP_177187059.1">
    <property type="nucleotide sequence ID" value="NZ_BMYN01000011.1"/>
</dbReference>
<evidence type="ECO:0000256" key="3">
    <source>
        <dbReference type="ARBA" id="ARBA00034247"/>
    </source>
</evidence>
<accession>A0A1I3VKM8</accession>
<dbReference type="SUPFAM" id="SSF55073">
    <property type="entry name" value="Nucleotide cyclase"/>
    <property type="match status" value="1"/>
</dbReference>
<name>A0A1I3VKM8_9GAMM</name>
<dbReference type="Proteomes" id="UP000199445">
    <property type="component" value="Unassembled WGS sequence"/>
</dbReference>
<dbReference type="Gene3D" id="3.30.70.270">
    <property type="match status" value="1"/>
</dbReference>
<dbReference type="NCBIfam" id="TIGR00254">
    <property type="entry name" value="GGDEF"/>
    <property type="match status" value="1"/>
</dbReference>